<evidence type="ECO:0000313" key="2">
    <source>
        <dbReference type="Proteomes" id="UP000826195"/>
    </source>
</evidence>
<gene>
    <name evidence="1" type="ORF">KQX54_018304</name>
</gene>
<dbReference type="AlphaFoldDB" id="A0AAV7HT68"/>
<dbReference type="Proteomes" id="UP000826195">
    <property type="component" value="Unassembled WGS sequence"/>
</dbReference>
<name>A0AAV7HT68_COTGL</name>
<dbReference type="EMBL" id="JAHXZJ010002237">
    <property type="protein sequence ID" value="KAH0547272.1"/>
    <property type="molecule type" value="Genomic_DNA"/>
</dbReference>
<proteinExistence type="predicted"/>
<reference evidence="1 2" key="1">
    <citation type="journal article" date="2021" name="J. Hered.">
        <title>A chromosome-level genome assembly of the parasitoid wasp, Cotesia glomerata (Hymenoptera: Braconidae).</title>
        <authorList>
            <person name="Pinto B.J."/>
            <person name="Weis J.J."/>
            <person name="Gamble T."/>
            <person name="Ode P.J."/>
            <person name="Paul R."/>
            <person name="Zaspel J.M."/>
        </authorList>
    </citation>
    <scope>NUCLEOTIDE SEQUENCE [LARGE SCALE GENOMIC DNA]</scope>
    <source>
        <strain evidence="1">CgM1</strain>
    </source>
</reference>
<sequence>MIGGSDEKALGGGGHLGSQGGHTVHYLLLVPDEGDPESRQLLDCHSGGCFQGGHSGSLETLQVPGHLYGSQPLRH</sequence>
<keyword evidence="2" id="KW-1185">Reference proteome</keyword>
<organism evidence="1 2">
    <name type="scientific">Cotesia glomerata</name>
    <name type="common">Lepidopteran parasitic wasp</name>
    <name type="synonym">Apanteles glomeratus</name>
    <dbReference type="NCBI Taxonomy" id="32391"/>
    <lineage>
        <taxon>Eukaryota</taxon>
        <taxon>Metazoa</taxon>
        <taxon>Ecdysozoa</taxon>
        <taxon>Arthropoda</taxon>
        <taxon>Hexapoda</taxon>
        <taxon>Insecta</taxon>
        <taxon>Pterygota</taxon>
        <taxon>Neoptera</taxon>
        <taxon>Endopterygota</taxon>
        <taxon>Hymenoptera</taxon>
        <taxon>Apocrita</taxon>
        <taxon>Ichneumonoidea</taxon>
        <taxon>Braconidae</taxon>
        <taxon>Microgastrinae</taxon>
        <taxon>Cotesia</taxon>
    </lineage>
</organism>
<accession>A0AAV7HT68</accession>
<protein>
    <submittedName>
        <fullName evidence="1">Uncharacterized protein</fullName>
    </submittedName>
</protein>
<evidence type="ECO:0000313" key="1">
    <source>
        <dbReference type="EMBL" id="KAH0547272.1"/>
    </source>
</evidence>
<comment type="caution">
    <text evidence="1">The sequence shown here is derived from an EMBL/GenBank/DDBJ whole genome shotgun (WGS) entry which is preliminary data.</text>
</comment>